<dbReference type="InterPro" id="IPR037064">
    <property type="entry name" value="Formiminotransferase_N_sf"/>
</dbReference>
<reference evidence="3 4" key="1">
    <citation type="journal article" date="2023" name="Commun. Biol.">
        <title>Reorganization of the ancestral sex-determining regions during the evolution of trioecy in Pleodorina starrii.</title>
        <authorList>
            <person name="Takahashi K."/>
            <person name="Suzuki S."/>
            <person name="Kawai-Toyooka H."/>
            <person name="Yamamoto K."/>
            <person name="Hamaji T."/>
            <person name="Ootsuki R."/>
            <person name="Yamaguchi H."/>
            <person name="Kawachi M."/>
            <person name="Higashiyama T."/>
            <person name="Nozaki H."/>
        </authorList>
    </citation>
    <scope>NUCLEOTIDE SEQUENCE [LARGE SCALE GENOMIC DNA]</scope>
    <source>
        <strain evidence="3 4">NIES-4479</strain>
    </source>
</reference>
<dbReference type="SUPFAM" id="SSF55116">
    <property type="entry name" value="Formiminotransferase domain of formiminotransferase-cyclodeaminase"/>
    <property type="match status" value="3"/>
</dbReference>
<dbReference type="InterPro" id="IPR037070">
    <property type="entry name" value="Formiminotransferase_C_sf"/>
</dbReference>
<dbReference type="Gene3D" id="3.30.990.10">
    <property type="entry name" value="Formiminotransferase, N-terminal subdomain"/>
    <property type="match status" value="2"/>
</dbReference>
<dbReference type="Pfam" id="PF07837">
    <property type="entry name" value="FTCD_N"/>
    <property type="match status" value="1"/>
</dbReference>
<dbReference type="Gene3D" id="3.30.70.670">
    <property type="entry name" value="Formiminotransferase, C-terminal subdomain"/>
    <property type="match status" value="1"/>
</dbReference>
<dbReference type="PANTHER" id="PTHR12234">
    <property type="entry name" value="FORMIMINOTRANSFERASE-CYCLODEAMINASE"/>
    <property type="match status" value="1"/>
</dbReference>
<sequence length="488" mass="52333">MSVMNACSLSLRSLLPRICNRRCTLPLVLRTYASMHAYELDSALGCNVYISEGRDKELIKRLQAEASATEHVALANVFVDAPYNRTGFTLVSTHADLLTAAVVRLSRAALRLLDLRSHAATHPRLGVVDHISLHPLGSLVKRPAAAAGAAAAPSPWPSHPEDHYHHHHHHQHQHQHQQRQHGHPPGPPGQPGHQEHGRLGQQHGGAALHQRHHYHHQVAQRQQEQQVVPGGGALTGGGAGGAYATVWEPPPPGLAGLAVAASCAQYIAWHLSREDDSELAAAAQQPSGGGDGPPAAAALGPAPALPVYLYGYAHPTRRCLSDVRRELGYFRRAADGGWGGLSDTQQLPDPGDLQRFPPDLGPVELPPQSGLVTIGAVPWVVNYNVPLQDVDMEEAKWLARAVSTRGGGLPGVEAMALQHSDDSVEVACNLLDESLSSPHAVQARLEALASARGLDQWAVLWGYRTNKSPEELLRAAVALEAEAAWRRG</sequence>
<feature type="compositionally biased region" description="Basic residues" evidence="1">
    <location>
        <begin position="165"/>
        <end position="182"/>
    </location>
</feature>
<dbReference type="InterPro" id="IPR012886">
    <property type="entry name" value="Formiminotransferase_N"/>
</dbReference>
<evidence type="ECO:0000313" key="3">
    <source>
        <dbReference type="EMBL" id="GLC56923.1"/>
    </source>
</evidence>
<dbReference type="Proteomes" id="UP001165080">
    <property type="component" value="Unassembled WGS sequence"/>
</dbReference>
<feature type="domain" description="Formiminotransferase N-terminal subdomain" evidence="2">
    <location>
        <begin position="42"/>
        <end position="378"/>
    </location>
</feature>
<dbReference type="EMBL" id="BRXU01000017">
    <property type="protein sequence ID" value="GLC56923.1"/>
    <property type="molecule type" value="Genomic_DNA"/>
</dbReference>
<feature type="region of interest" description="Disordered" evidence="1">
    <location>
        <begin position="144"/>
        <end position="233"/>
    </location>
</feature>
<evidence type="ECO:0000259" key="2">
    <source>
        <dbReference type="SMART" id="SM01222"/>
    </source>
</evidence>
<accession>A0A9W6F560</accession>
<evidence type="ECO:0000256" key="1">
    <source>
        <dbReference type="SAM" id="MobiDB-lite"/>
    </source>
</evidence>
<dbReference type="InterPro" id="IPR051623">
    <property type="entry name" value="FTCD"/>
</dbReference>
<proteinExistence type="predicted"/>
<dbReference type="PANTHER" id="PTHR12234:SF1">
    <property type="entry name" value="FORMIMINOTRANSFERASE N-TERMINAL SUBDOMAIN-CONTAINING PROTEIN"/>
    <property type="match status" value="1"/>
</dbReference>
<dbReference type="InterPro" id="IPR022384">
    <property type="entry name" value="FormiminoTrfase_cat_dom_sf"/>
</dbReference>
<feature type="compositionally biased region" description="Basic residues" evidence="1">
    <location>
        <begin position="209"/>
        <end position="218"/>
    </location>
</feature>
<protein>
    <recommendedName>
        <fullName evidence="2">Formiminotransferase N-terminal subdomain domain-containing protein</fullName>
    </recommendedName>
</protein>
<organism evidence="3 4">
    <name type="scientific">Pleodorina starrii</name>
    <dbReference type="NCBI Taxonomy" id="330485"/>
    <lineage>
        <taxon>Eukaryota</taxon>
        <taxon>Viridiplantae</taxon>
        <taxon>Chlorophyta</taxon>
        <taxon>core chlorophytes</taxon>
        <taxon>Chlorophyceae</taxon>
        <taxon>CS clade</taxon>
        <taxon>Chlamydomonadales</taxon>
        <taxon>Volvocaceae</taxon>
        <taxon>Pleodorina</taxon>
    </lineage>
</organism>
<evidence type="ECO:0000313" key="4">
    <source>
        <dbReference type="Proteomes" id="UP001165080"/>
    </source>
</evidence>
<name>A0A9W6F560_9CHLO</name>
<feature type="compositionally biased region" description="Low complexity" evidence="1">
    <location>
        <begin position="219"/>
        <end position="228"/>
    </location>
</feature>
<dbReference type="GO" id="GO:0016740">
    <property type="term" value="F:transferase activity"/>
    <property type="evidence" value="ECO:0007669"/>
    <property type="project" value="InterPro"/>
</dbReference>
<keyword evidence="4" id="KW-1185">Reference proteome</keyword>
<gene>
    <name evidence="3" type="primary">PLEST003099</name>
    <name evidence="3" type="ORF">PLESTB_001163800</name>
</gene>
<dbReference type="SMART" id="SM01222">
    <property type="entry name" value="FTCD_N"/>
    <property type="match status" value="1"/>
</dbReference>
<dbReference type="GO" id="GO:0005542">
    <property type="term" value="F:folic acid binding"/>
    <property type="evidence" value="ECO:0007669"/>
    <property type="project" value="InterPro"/>
</dbReference>
<feature type="region of interest" description="Disordered" evidence="1">
    <location>
        <begin position="278"/>
        <end position="297"/>
    </location>
</feature>
<dbReference type="AlphaFoldDB" id="A0A9W6F560"/>
<comment type="caution">
    <text evidence="3">The sequence shown here is derived from an EMBL/GenBank/DDBJ whole genome shotgun (WGS) entry which is preliminary data.</text>
</comment>
<dbReference type="OrthoDB" id="48036at2759"/>